<reference evidence="1 2" key="1">
    <citation type="submission" date="2018-04" db="EMBL/GenBank/DDBJ databases">
        <title>Pararhodobacter oceanense sp. nov., isolated from marine intertidal sediment.</title>
        <authorList>
            <person name="Wang X.-L."/>
            <person name="Du Z.-J."/>
        </authorList>
    </citation>
    <scope>NUCLEOTIDE SEQUENCE [LARGE SCALE GENOMIC DNA]</scope>
    <source>
        <strain evidence="1 2">AM505</strain>
    </source>
</reference>
<protein>
    <recommendedName>
        <fullName evidence="3">Plasmid recombination enzyme</fullName>
    </recommendedName>
</protein>
<dbReference type="Gene3D" id="3.30.930.30">
    <property type="match status" value="1"/>
</dbReference>
<dbReference type="OrthoDB" id="6183171at2"/>
<proteinExistence type="predicted"/>
<dbReference type="AlphaFoldDB" id="A0A2T8HS41"/>
<organism evidence="1 2">
    <name type="scientific">Pararhodobacter oceanensis</name>
    <dbReference type="NCBI Taxonomy" id="2172121"/>
    <lineage>
        <taxon>Bacteria</taxon>
        <taxon>Pseudomonadati</taxon>
        <taxon>Pseudomonadota</taxon>
        <taxon>Alphaproteobacteria</taxon>
        <taxon>Rhodobacterales</taxon>
        <taxon>Paracoccaceae</taxon>
        <taxon>Pararhodobacter</taxon>
    </lineage>
</organism>
<comment type="caution">
    <text evidence="1">The sequence shown here is derived from an EMBL/GenBank/DDBJ whole genome shotgun (WGS) entry which is preliminary data.</text>
</comment>
<dbReference type="RefSeq" id="WP_116559156.1">
    <property type="nucleotide sequence ID" value="NZ_QDKM01000006.1"/>
</dbReference>
<gene>
    <name evidence="1" type="ORF">DDE20_14120</name>
</gene>
<sequence>MPDIIFIHCQSFSRKPNRAGQCVAQVIAEGLRLGGYHPHVDNAKPPISAFGDPATFQHLHDAHVAQRRTRAVKNGVVSERAIRTDRHTLFTIVASYPVPTDVVDASADETARFKEWAVLTVKWVQGQYGDQLKVAFAHIDESYPHIHFWLLPDDPSADATLLHPGKLAKKETETRLKSGGTPAREAVKLGNRALKTAMRGWIDDYHRQVGAPLGMRRDGPKRRRLSRAQYMSEQAMLDHHRQLEADRMRMEDAVATLAVQQHDIEAKAAVLADRVERHQHRMRKEVAQVAALGPMLDALVAELEDRTITFDPEIGWKVRDPAPFHAAGKVWTKLEPAIRRLVGMVEAAEDGRWTAGSMEPRYAPTLLEQPSPF</sequence>
<dbReference type="Proteomes" id="UP000245911">
    <property type="component" value="Unassembled WGS sequence"/>
</dbReference>
<dbReference type="EMBL" id="QDKM01000006">
    <property type="protein sequence ID" value="PVH28235.1"/>
    <property type="molecule type" value="Genomic_DNA"/>
</dbReference>
<name>A0A2T8HS41_9RHOB</name>
<evidence type="ECO:0000313" key="1">
    <source>
        <dbReference type="EMBL" id="PVH28235.1"/>
    </source>
</evidence>
<accession>A0A2T8HS41</accession>
<evidence type="ECO:0000313" key="2">
    <source>
        <dbReference type="Proteomes" id="UP000245911"/>
    </source>
</evidence>
<keyword evidence="2" id="KW-1185">Reference proteome</keyword>
<evidence type="ECO:0008006" key="3">
    <source>
        <dbReference type="Google" id="ProtNLM"/>
    </source>
</evidence>